<evidence type="ECO:0000256" key="1">
    <source>
        <dbReference type="SAM" id="Phobius"/>
    </source>
</evidence>
<keyword evidence="1" id="KW-0472">Membrane</keyword>
<protein>
    <submittedName>
        <fullName evidence="2">Uncharacterized protein</fullName>
    </submittedName>
</protein>
<feature type="transmembrane region" description="Helical" evidence="1">
    <location>
        <begin position="12"/>
        <end position="37"/>
    </location>
</feature>
<keyword evidence="1" id="KW-0812">Transmembrane</keyword>
<name>A0A6J4UP48_9BACT</name>
<sequence>PRMAAASPWTAASSMAAVISTVVVTMLGLLADALIVLHHNAISARVFLQSGTRPVDGGKGRAHGQGG</sequence>
<gene>
    <name evidence="2" type="ORF">AVDCRST_MAG59-2171</name>
</gene>
<dbReference type="AlphaFoldDB" id="A0A6J4UP48"/>
<reference evidence="2" key="1">
    <citation type="submission" date="2020-02" db="EMBL/GenBank/DDBJ databases">
        <authorList>
            <person name="Meier V. D."/>
        </authorList>
    </citation>
    <scope>NUCLEOTIDE SEQUENCE</scope>
    <source>
        <strain evidence="2">AVDCRST_MAG59</strain>
    </source>
</reference>
<proteinExistence type="predicted"/>
<accession>A0A6J4UP48</accession>
<feature type="non-terminal residue" evidence="2">
    <location>
        <position position="1"/>
    </location>
</feature>
<dbReference type="EMBL" id="CADCWF010000139">
    <property type="protein sequence ID" value="CAA9556098.1"/>
    <property type="molecule type" value="Genomic_DNA"/>
</dbReference>
<keyword evidence="1" id="KW-1133">Transmembrane helix</keyword>
<evidence type="ECO:0000313" key="2">
    <source>
        <dbReference type="EMBL" id="CAA9556098.1"/>
    </source>
</evidence>
<organism evidence="2">
    <name type="scientific">uncultured Thermomicrobiales bacterium</name>
    <dbReference type="NCBI Taxonomy" id="1645740"/>
    <lineage>
        <taxon>Bacteria</taxon>
        <taxon>Pseudomonadati</taxon>
        <taxon>Thermomicrobiota</taxon>
        <taxon>Thermomicrobia</taxon>
        <taxon>Thermomicrobiales</taxon>
        <taxon>environmental samples</taxon>
    </lineage>
</organism>